<evidence type="ECO:0000313" key="1">
    <source>
        <dbReference type="EMBL" id="GFD16926.1"/>
    </source>
</evidence>
<dbReference type="AlphaFoldDB" id="A0A699U6D0"/>
<dbReference type="GO" id="GO:0005524">
    <property type="term" value="F:ATP binding"/>
    <property type="evidence" value="ECO:0007669"/>
    <property type="project" value="UniProtKB-KW"/>
</dbReference>
<keyword evidence="1" id="KW-0067">ATP-binding</keyword>
<keyword evidence="1" id="KW-0547">Nucleotide-binding</keyword>
<dbReference type="GO" id="GO:0016787">
    <property type="term" value="F:hydrolase activity"/>
    <property type="evidence" value="ECO:0007669"/>
    <property type="project" value="UniProtKB-KW"/>
</dbReference>
<reference evidence="1" key="1">
    <citation type="journal article" date="2019" name="Sci. Rep.">
        <title>Draft genome of Tanacetum cinerariifolium, the natural source of mosquito coil.</title>
        <authorList>
            <person name="Yamashiro T."/>
            <person name="Shiraishi A."/>
            <person name="Satake H."/>
            <person name="Nakayama K."/>
        </authorList>
    </citation>
    <scope>NUCLEOTIDE SEQUENCE</scope>
</reference>
<protein>
    <submittedName>
        <fullName evidence="1">UvrD-like helicase, ATP-binding domain, P-loop containing nucleoside triphosphate hydrolase</fullName>
    </submittedName>
</protein>
<feature type="non-terminal residue" evidence="1">
    <location>
        <position position="1"/>
    </location>
</feature>
<gene>
    <name evidence="1" type="ORF">Tci_888895</name>
</gene>
<name>A0A699U6D0_TANCI</name>
<organism evidence="1">
    <name type="scientific">Tanacetum cinerariifolium</name>
    <name type="common">Dalmatian daisy</name>
    <name type="synonym">Chrysanthemum cinerariifolium</name>
    <dbReference type="NCBI Taxonomy" id="118510"/>
    <lineage>
        <taxon>Eukaryota</taxon>
        <taxon>Viridiplantae</taxon>
        <taxon>Streptophyta</taxon>
        <taxon>Embryophyta</taxon>
        <taxon>Tracheophyta</taxon>
        <taxon>Spermatophyta</taxon>
        <taxon>Magnoliopsida</taxon>
        <taxon>eudicotyledons</taxon>
        <taxon>Gunneridae</taxon>
        <taxon>Pentapetalae</taxon>
        <taxon>asterids</taxon>
        <taxon>campanulids</taxon>
        <taxon>Asterales</taxon>
        <taxon>Asteraceae</taxon>
        <taxon>Asteroideae</taxon>
        <taxon>Anthemideae</taxon>
        <taxon>Anthemidinae</taxon>
        <taxon>Tanacetum</taxon>
    </lineage>
</organism>
<keyword evidence="1" id="KW-0347">Helicase</keyword>
<keyword evidence="1" id="KW-0378">Hydrolase</keyword>
<dbReference type="GO" id="GO:0004386">
    <property type="term" value="F:helicase activity"/>
    <property type="evidence" value="ECO:0007669"/>
    <property type="project" value="UniProtKB-KW"/>
</dbReference>
<comment type="caution">
    <text evidence="1">The sequence shown here is derived from an EMBL/GenBank/DDBJ whole genome shotgun (WGS) entry which is preliminary data.</text>
</comment>
<proteinExistence type="predicted"/>
<accession>A0A699U6D0</accession>
<dbReference type="EMBL" id="BKCJ011296540">
    <property type="protein sequence ID" value="GFD16926.1"/>
    <property type="molecule type" value="Genomic_DNA"/>
</dbReference>
<sequence length="86" mass="9289">AEAFLSINDPLLIVRSGNVSPKVHAPCAIYVDLENSKSEIMSVLFSGKNTHNISMSSNTVNAGTIHEVSSSETLPVTDMNINRMEL</sequence>